<evidence type="ECO:0008006" key="3">
    <source>
        <dbReference type="Google" id="ProtNLM"/>
    </source>
</evidence>
<dbReference type="STRING" id="192904.SAMN04488514_102458"/>
<name>A0A1G9MC60_9FLAO</name>
<dbReference type="RefSeq" id="WP_089887156.1">
    <property type="nucleotide sequence ID" value="NZ_FNGV01000002.1"/>
</dbReference>
<dbReference type="Proteomes" id="UP000199440">
    <property type="component" value="Unassembled WGS sequence"/>
</dbReference>
<dbReference type="EMBL" id="FNGV01000002">
    <property type="protein sequence ID" value="SDL71714.1"/>
    <property type="molecule type" value="Genomic_DNA"/>
</dbReference>
<evidence type="ECO:0000313" key="1">
    <source>
        <dbReference type="EMBL" id="SDL71714.1"/>
    </source>
</evidence>
<proteinExistence type="predicted"/>
<accession>A0A1G9MC60</accession>
<protein>
    <recommendedName>
        <fullName evidence="3">MORN repeat variant</fullName>
    </recommendedName>
</protein>
<dbReference type="Gene3D" id="3.90.930.1">
    <property type="match status" value="1"/>
</dbReference>
<dbReference type="SUPFAM" id="SSF82185">
    <property type="entry name" value="Histone H3 K4-specific methyltransferase SET7/9 N-terminal domain"/>
    <property type="match status" value="1"/>
</dbReference>
<gene>
    <name evidence="1" type="ORF">SAMN04488514_102458</name>
</gene>
<dbReference type="AlphaFoldDB" id="A0A1G9MC60"/>
<organism evidence="1 2">
    <name type="scientific">Kriegella aquimaris</name>
    <dbReference type="NCBI Taxonomy" id="192904"/>
    <lineage>
        <taxon>Bacteria</taxon>
        <taxon>Pseudomonadati</taxon>
        <taxon>Bacteroidota</taxon>
        <taxon>Flavobacteriia</taxon>
        <taxon>Flavobacteriales</taxon>
        <taxon>Flavobacteriaceae</taxon>
        <taxon>Kriegella</taxon>
    </lineage>
</organism>
<dbReference type="OrthoDB" id="1223552at2"/>
<keyword evidence="2" id="KW-1185">Reference proteome</keyword>
<evidence type="ECO:0000313" key="2">
    <source>
        <dbReference type="Proteomes" id="UP000199440"/>
    </source>
</evidence>
<sequence>MWYKISVLSFMIMLFSNPPEKQNIYHKDFYTNGKLKSEGWILNGIKIDYWKFYHSNGNLSEQGHYKKGQREKYWYFYDQNSILTKEGHYLNGKMTDWWLFYDIKGNINHKCQLNMGVKNGYCLKYTDEVLTSAEKYKNGKKIKEWFNFVSFKSENKLSDLR</sequence>
<reference evidence="2" key="1">
    <citation type="submission" date="2016-10" db="EMBL/GenBank/DDBJ databases">
        <authorList>
            <person name="Varghese N."/>
            <person name="Submissions S."/>
        </authorList>
    </citation>
    <scope>NUCLEOTIDE SEQUENCE [LARGE SCALE GENOMIC DNA]</scope>
    <source>
        <strain evidence="2">DSM 19886</strain>
    </source>
</reference>